<dbReference type="EMBL" id="JAECZB010000035">
    <property type="protein sequence ID" value="MBH8553515.1"/>
    <property type="molecule type" value="Genomic_DNA"/>
</dbReference>
<dbReference type="RefSeq" id="WP_214439797.1">
    <property type="nucleotide sequence ID" value="NZ_JAECZB010000035.1"/>
</dbReference>
<feature type="signal peptide" evidence="1">
    <location>
        <begin position="1"/>
        <end position="23"/>
    </location>
</feature>
<dbReference type="Pfam" id="PF14271">
    <property type="entry name" value="DUF4359"/>
    <property type="match status" value="1"/>
</dbReference>
<dbReference type="Proteomes" id="UP000599391">
    <property type="component" value="Unassembled WGS sequence"/>
</dbReference>
<dbReference type="InterPro" id="IPR025578">
    <property type="entry name" value="DUF4359"/>
</dbReference>
<comment type="caution">
    <text evidence="2">The sequence shown here is derived from an EMBL/GenBank/DDBJ whole genome shotgun (WGS) entry which is preliminary data.</text>
</comment>
<protein>
    <submittedName>
        <fullName evidence="2">DUF4359 domain-containing protein</fullName>
    </submittedName>
</protein>
<reference evidence="2 3" key="1">
    <citation type="journal article" date="2021" name="Int. J. Syst. Evol. Microbiol.">
        <title>Amazonocrinis nigriterrae gen. nov., sp. nov., Atlanticothrix silvestris gen. nov., sp. nov. and Dendronalium phyllosphericum gen. nov., sp. nov., nostocacean cyanobacteria from Brazilian environments.</title>
        <authorList>
            <person name="Alvarenga D.O."/>
            <person name="Andreote A.P.D."/>
            <person name="Branco L.H.Z."/>
            <person name="Delbaje E."/>
            <person name="Cruz R.B."/>
            <person name="Varani A.M."/>
            <person name="Fiore M.F."/>
        </authorList>
    </citation>
    <scope>NUCLEOTIDE SEQUENCE [LARGE SCALE GENOMIC DNA]</scope>
    <source>
        <strain evidence="2 3">CENA357</strain>
    </source>
</reference>
<dbReference type="AlphaFoldDB" id="A0A8J7HI44"/>
<gene>
    <name evidence="2" type="ORF">I8751_14275</name>
</gene>
<evidence type="ECO:0000313" key="2">
    <source>
        <dbReference type="EMBL" id="MBH8553515.1"/>
    </source>
</evidence>
<sequence>MKALTIMAYTGAAGLAISGVTMAKTNPSQTEYEEYAVQRLTQYLKEDVCKKTPKFLESLIHSNCQKMVDSANPRMKEVLALTTQRQDFIFFSVYRTDFQLSDWIPSYRFETVGALNNFYTYTAEQQ</sequence>
<evidence type="ECO:0000256" key="1">
    <source>
        <dbReference type="SAM" id="SignalP"/>
    </source>
</evidence>
<evidence type="ECO:0000313" key="3">
    <source>
        <dbReference type="Proteomes" id="UP000599391"/>
    </source>
</evidence>
<feature type="chain" id="PRO_5035174923" evidence="1">
    <location>
        <begin position="24"/>
        <end position="126"/>
    </location>
</feature>
<proteinExistence type="predicted"/>
<accession>A0A8J7HI44</accession>
<keyword evidence="3" id="KW-1185">Reference proteome</keyword>
<name>A0A8J7HI44_9CYAN</name>
<keyword evidence="1" id="KW-0732">Signal</keyword>
<organism evidence="2 3">
    <name type="scientific">Atlanticothrix silvestris CENA357</name>
    <dbReference type="NCBI Taxonomy" id="1725252"/>
    <lineage>
        <taxon>Bacteria</taxon>
        <taxon>Bacillati</taxon>
        <taxon>Cyanobacteriota</taxon>
        <taxon>Cyanophyceae</taxon>
        <taxon>Nostocales</taxon>
        <taxon>Nodulariaceae</taxon>
        <taxon>Atlanticothrix</taxon>
        <taxon>Atlanticothrix silvestris</taxon>
    </lineage>
</organism>